<dbReference type="AlphaFoldDB" id="A0A6A5BIJ3"/>
<accession>A0A6A5BIJ3</accession>
<dbReference type="RefSeq" id="XP_044558248.1">
    <property type="nucleotide sequence ID" value="XM_044712071.1"/>
</dbReference>
<evidence type="ECO:0000313" key="7">
    <source>
        <dbReference type="EMBL" id="KAF0973535.1"/>
    </source>
</evidence>
<dbReference type="GeneID" id="68115457"/>
<sequence>MSSSSSLEQSASSSEDESIQVSTSSSSSQHHQHDDSLTHQTPLSPVPHSSHNFWKLESIHNPVYHVHDDHEDHLYQQEKHIYLKEHRFHKATHDKYKEYLDKLPSGPLTKENQPPIHITEQEQKIFDFLLQVNEHYKLGTTLRVAGGWVRNKLLGLDGDDIDIALDNMMGAEFAKYVEQYEKLKGLPTKSIGIISANPEQSKHLETATTHIFGQSIDLVNLRSEEYADESRIPSNISLGTPQQDAFRRDLTINALFYNINEKIVEDFTGKGIHDLKRRIIRTPLPPVQTFLDDPLRILRAIRFACFFDFLIADEIMDAAHNHDVDVALAEKVSRERVGTEILKMLKGHDPVGAFALIGEMKIKHIIFTYSTAPKKKKEAFPREYLRPIPIEWKDNMHWENSLYRMRIMIKLSKRYKLNLEERTELLLAAFLSSLTDASMEKEIVEEICYNLIVSSFRLPLKLAANVSTIIYGAQKIKSKVLVCEDKKETLDEDFFGDIILQDREFVGKWLRNIVKELYDKSLMLCNVIDTQGTEFTEKRCFRAVKFLKALNEKHRKLVEISQDASPLRGDEIAQALETTPGPIVAEVIEDLTNERFKKYPEKFEREQAVEWLSRHASNYKAKLNLNPKKKVKK</sequence>
<dbReference type="PANTHER" id="PTHR13734">
    <property type="entry name" value="TRNA-NUCLEOTIDYLTRANSFERASE"/>
    <property type="match status" value="1"/>
</dbReference>
<dbReference type="GO" id="GO:0052929">
    <property type="term" value="F:ATP:3'-cytidine-cytidine-tRNA adenylyltransferase activity"/>
    <property type="evidence" value="ECO:0007669"/>
    <property type="project" value="TreeGrafter"/>
</dbReference>
<dbReference type="GO" id="GO:0052927">
    <property type="term" value="F:CC tRNA cytidylyltransferase activity"/>
    <property type="evidence" value="ECO:0007669"/>
    <property type="project" value="TreeGrafter"/>
</dbReference>
<dbReference type="Gene3D" id="3.30.460.10">
    <property type="entry name" value="Beta Polymerase, domain 2"/>
    <property type="match status" value="1"/>
</dbReference>
<evidence type="ECO:0000256" key="3">
    <source>
        <dbReference type="ARBA" id="ARBA00022884"/>
    </source>
</evidence>
<dbReference type="GO" id="GO:0005739">
    <property type="term" value="C:mitochondrion"/>
    <property type="evidence" value="ECO:0007669"/>
    <property type="project" value="UniProtKB-ARBA"/>
</dbReference>
<proteinExistence type="inferred from homology"/>
<dbReference type="VEuPathDB" id="AmoebaDB:NfTy_091140"/>
<keyword evidence="8" id="KW-1185">Reference proteome</keyword>
<dbReference type="EMBL" id="VFQX01000060">
    <property type="protein sequence ID" value="KAF0973535.1"/>
    <property type="molecule type" value="Genomic_DNA"/>
</dbReference>
<feature type="region of interest" description="Disordered" evidence="5">
    <location>
        <begin position="1"/>
        <end position="45"/>
    </location>
</feature>
<evidence type="ECO:0000256" key="1">
    <source>
        <dbReference type="ARBA" id="ARBA00007265"/>
    </source>
</evidence>
<reference evidence="7 8" key="1">
    <citation type="journal article" date="2019" name="Sci. Rep.">
        <title>Nanopore sequencing improves the draft genome of the human pathogenic amoeba Naegleria fowleri.</title>
        <authorList>
            <person name="Liechti N."/>
            <person name="Schurch N."/>
            <person name="Bruggmann R."/>
            <person name="Wittwer M."/>
        </authorList>
    </citation>
    <scope>NUCLEOTIDE SEQUENCE [LARGE SCALE GENOMIC DNA]</scope>
    <source>
        <strain evidence="7 8">ATCC 30894</strain>
    </source>
</reference>
<evidence type="ECO:0000256" key="2">
    <source>
        <dbReference type="ARBA" id="ARBA00022679"/>
    </source>
</evidence>
<dbReference type="VEuPathDB" id="AmoebaDB:FDP41_008239"/>
<protein>
    <recommendedName>
        <fullName evidence="6">Poly A polymerase head domain-containing protein</fullName>
    </recommendedName>
</protein>
<keyword evidence="3 4" id="KW-0694">RNA-binding</keyword>
<dbReference type="GO" id="GO:0001680">
    <property type="term" value="P:tRNA 3'-terminal CCA addition"/>
    <property type="evidence" value="ECO:0007669"/>
    <property type="project" value="TreeGrafter"/>
</dbReference>
<comment type="caution">
    <text evidence="7">The sequence shown here is derived from an EMBL/GenBank/DDBJ whole genome shotgun (WGS) entry which is preliminary data.</text>
</comment>
<dbReference type="Gene3D" id="1.10.3090.10">
    <property type="entry name" value="cca-adding enzyme, domain 2"/>
    <property type="match status" value="1"/>
</dbReference>
<dbReference type="Proteomes" id="UP000444721">
    <property type="component" value="Unassembled WGS sequence"/>
</dbReference>
<dbReference type="InterPro" id="IPR002646">
    <property type="entry name" value="PolA_pol_head_dom"/>
</dbReference>
<dbReference type="InterPro" id="IPR043519">
    <property type="entry name" value="NT_sf"/>
</dbReference>
<dbReference type="PANTHER" id="PTHR13734:SF5">
    <property type="entry name" value="CCA TRNA NUCLEOTIDYLTRANSFERASE, MITOCHONDRIAL"/>
    <property type="match status" value="1"/>
</dbReference>
<organism evidence="7 8">
    <name type="scientific">Naegleria fowleri</name>
    <name type="common">Brain eating amoeba</name>
    <dbReference type="NCBI Taxonomy" id="5763"/>
    <lineage>
        <taxon>Eukaryota</taxon>
        <taxon>Discoba</taxon>
        <taxon>Heterolobosea</taxon>
        <taxon>Tetramitia</taxon>
        <taxon>Eutetramitia</taxon>
        <taxon>Vahlkampfiidae</taxon>
        <taxon>Naegleria</taxon>
    </lineage>
</organism>
<dbReference type="CDD" id="cd05398">
    <property type="entry name" value="NT_ClassII-CCAase"/>
    <property type="match status" value="1"/>
</dbReference>
<dbReference type="SUPFAM" id="SSF81301">
    <property type="entry name" value="Nucleotidyltransferase"/>
    <property type="match status" value="1"/>
</dbReference>
<dbReference type="FunFam" id="3.30.460.10:FF:000019">
    <property type="entry name" value="tRNA nucleotidyltransferase cca2"/>
    <property type="match status" value="1"/>
</dbReference>
<comment type="similarity">
    <text evidence="1 4">Belongs to the tRNA nucleotidyltransferase/poly(A) polymerase family.</text>
</comment>
<dbReference type="VEuPathDB" id="AmoebaDB:NF0002980"/>
<evidence type="ECO:0000313" key="8">
    <source>
        <dbReference type="Proteomes" id="UP000444721"/>
    </source>
</evidence>
<dbReference type="SUPFAM" id="SSF81891">
    <property type="entry name" value="Poly A polymerase C-terminal region-like"/>
    <property type="match status" value="1"/>
</dbReference>
<feature type="compositionally biased region" description="Low complexity" evidence="5">
    <location>
        <begin position="1"/>
        <end position="29"/>
    </location>
</feature>
<keyword evidence="2 4" id="KW-0808">Transferase</keyword>
<evidence type="ECO:0000256" key="5">
    <source>
        <dbReference type="SAM" id="MobiDB-lite"/>
    </source>
</evidence>
<dbReference type="Pfam" id="PF01743">
    <property type="entry name" value="PolyA_pol"/>
    <property type="match status" value="1"/>
</dbReference>
<name>A0A6A5BIJ3_NAEFO</name>
<gene>
    <name evidence="7" type="ORF">FDP41_008239</name>
</gene>
<dbReference type="GO" id="GO:0003723">
    <property type="term" value="F:RNA binding"/>
    <property type="evidence" value="ECO:0007669"/>
    <property type="project" value="UniProtKB-KW"/>
</dbReference>
<evidence type="ECO:0000256" key="4">
    <source>
        <dbReference type="RuleBase" id="RU003953"/>
    </source>
</evidence>
<dbReference type="OrthoDB" id="445712at2759"/>
<feature type="domain" description="Poly A polymerase head" evidence="6">
    <location>
        <begin position="142"/>
        <end position="281"/>
    </location>
</feature>
<evidence type="ECO:0000259" key="6">
    <source>
        <dbReference type="Pfam" id="PF01743"/>
    </source>
</evidence>